<evidence type="ECO:0000313" key="1">
    <source>
        <dbReference type="EMBL" id="OQS53643.1"/>
    </source>
</evidence>
<dbReference type="AlphaFoldDB" id="A0A1W0E334"/>
<keyword evidence="2" id="KW-1185">Reference proteome</keyword>
<dbReference type="VEuPathDB" id="MicrosporidiaDB:EHP00_1361"/>
<dbReference type="Proteomes" id="UP000192758">
    <property type="component" value="Unassembled WGS sequence"/>
</dbReference>
<dbReference type="EMBL" id="MNPJ01000027">
    <property type="protein sequence ID" value="OQS53643.1"/>
    <property type="molecule type" value="Genomic_DNA"/>
</dbReference>
<evidence type="ECO:0000313" key="2">
    <source>
        <dbReference type="Proteomes" id="UP000192758"/>
    </source>
</evidence>
<reference evidence="1 2" key="1">
    <citation type="journal article" date="2017" name="Environ. Microbiol.">
        <title>Decay of the glycolytic pathway and adaptation to intranuclear parasitism within Enterocytozoonidae microsporidia.</title>
        <authorList>
            <person name="Wiredu Boakye D."/>
            <person name="Jaroenlak P."/>
            <person name="Prachumwat A."/>
            <person name="Williams T.A."/>
            <person name="Bateman K.S."/>
            <person name="Itsathitphaisarn O."/>
            <person name="Sritunyalucksana K."/>
            <person name="Paszkiewicz K.H."/>
            <person name="Moore K.A."/>
            <person name="Stentiford G.D."/>
            <person name="Williams B.A."/>
        </authorList>
    </citation>
    <scope>NUCLEOTIDE SEQUENCE [LARGE SCALE GENOMIC DNA]</scope>
    <source>
        <strain evidence="1 2">TH1</strain>
    </source>
</reference>
<gene>
    <name evidence="1" type="ORF">EHP00_1361</name>
</gene>
<protein>
    <submittedName>
        <fullName evidence="1">Uncharacterized protein</fullName>
    </submittedName>
</protein>
<name>A0A1W0E334_9MICR</name>
<sequence>MAKKLRVSLSFIKGESSKKGKKSKKEKETSSTTCISSTNNNLNINNINNTNNTNNIKIAYSNEFLQKYLKKHNLTAINIYTLFRKFYDNFMITLDFLDKSTLDIYSEGFVFAYFKIKVNKKTTETNTKILKKAVERCEIFLKNQEEEVITSNVQENVQSHTTNLFSLFYEIKGDKIIKRDLGQ</sequence>
<comment type="caution">
    <text evidence="1">The sequence shown here is derived from an EMBL/GenBank/DDBJ whole genome shotgun (WGS) entry which is preliminary data.</text>
</comment>
<organism evidence="1 2">
    <name type="scientific">Ecytonucleospora hepatopenaei</name>
    <dbReference type="NCBI Taxonomy" id="646526"/>
    <lineage>
        <taxon>Eukaryota</taxon>
        <taxon>Fungi</taxon>
        <taxon>Fungi incertae sedis</taxon>
        <taxon>Microsporidia</taxon>
        <taxon>Enterocytozoonidae</taxon>
        <taxon>Ecytonucleospora</taxon>
    </lineage>
</organism>
<accession>A0A1W0E334</accession>
<proteinExistence type="predicted"/>